<keyword evidence="2" id="KW-1185">Reference proteome</keyword>
<proteinExistence type="predicted"/>
<dbReference type="AlphaFoldDB" id="A0A841BY92"/>
<dbReference type="Proteomes" id="UP000587527">
    <property type="component" value="Unassembled WGS sequence"/>
</dbReference>
<gene>
    <name evidence="1" type="ORF">F4553_005272</name>
</gene>
<accession>A0A841BY92</accession>
<evidence type="ECO:0000313" key="2">
    <source>
        <dbReference type="Proteomes" id="UP000587527"/>
    </source>
</evidence>
<comment type="caution">
    <text evidence="1">The sequence shown here is derived from an EMBL/GenBank/DDBJ whole genome shotgun (WGS) entry which is preliminary data.</text>
</comment>
<name>A0A841BY92_9ACTN</name>
<organism evidence="1 2">
    <name type="scientific">Allocatelliglobosispora scoriae</name>
    <dbReference type="NCBI Taxonomy" id="643052"/>
    <lineage>
        <taxon>Bacteria</taxon>
        <taxon>Bacillati</taxon>
        <taxon>Actinomycetota</taxon>
        <taxon>Actinomycetes</taxon>
        <taxon>Micromonosporales</taxon>
        <taxon>Micromonosporaceae</taxon>
        <taxon>Allocatelliglobosispora</taxon>
    </lineage>
</organism>
<dbReference type="EMBL" id="JACHMN010000002">
    <property type="protein sequence ID" value="MBB5871893.1"/>
    <property type="molecule type" value="Genomic_DNA"/>
</dbReference>
<reference evidence="1 2" key="1">
    <citation type="submission" date="2020-08" db="EMBL/GenBank/DDBJ databases">
        <title>Sequencing the genomes of 1000 actinobacteria strains.</title>
        <authorList>
            <person name="Klenk H.-P."/>
        </authorList>
    </citation>
    <scope>NUCLEOTIDE SEQUENCE [LARGE SCALE GENOMIC DNA]</scope>
    <source>
        <strain evidence="1 2">DSM 45362</strain>
    </source>
</reference>
<protein>
    <submittedName>
        <fullName evidence="1">Uncharacterized protein</fullName>
    </submittedName>
</protein>
<evidence type="ECO:0000313" key="1">
    <source>
        <dbReference type="EMBL" id="MBB5871893.1"/>
    </source>
</evidence>
<sequence>MAVDGCVFCSGPVSGQGEHVLPNWVLYRFDNSSRSFTSKMNGTPLGRPIPHHPRVRLKEVCGHGGTGDCNRWLNMTFEDPMRPAVKKALTGIARLDETNNAKFAQWLLKTMLLLAHPQTRWDGSEEARGWSDYPETWLPNLKATGMFPDDLSCGSRSMTKTPRMAT</sequence>
<dbReference type="RefSeq" id="WP_184840253.1">
    <property type="nucleotide sequence ID" value="NZ_JACHMN010000002.1"/>
</dbReference>